<comment type="subcellular location">
    <subcellularLocation>
        <location evidence="6">Secreted</location>
        <location evidence="6">Cell wall</location>
    </subcellularLocation>
    <subcellularLocation>
        <location evidence="6">Secreted</location>
        <location evidence="6">Extracellular space</location>
        <location evidence="6">Apoplast</location>
    </subcellularLocation>
</comment>
<sequence>MKSCVRLIGFGRYTRELVYISLVLGLILSSVKASSFNDNFEISWGTVKLWNNGETAQLTMDRASGSGFQSKNEYIFGCVSMRIKLMSGNSAGTVTSYYLSSEGSAHDELDYEFLGNLPGKPYTLQTNVFANGVGNREQKIRLWFDPTDDFHNYSIIWNHKQIVFWVDSIPIRAFKNNEETAGVPYPNRRSMRIISTLWNGEDWATDGGRVKTDWSQAPFVASYQSFEIDACSVSSNSSLPCANNWWDQSEFQSLNQHQLRRLQWVRKNHMTYDYCHDRSGRFSVTPAECAFNP</sequence>
<evidence type="ECO:0000256" key="4">
    <source>
        <dbReference type="ARBA" id="ARBA00023295"/>
    </source>
</evidence>
<evidence type="ECO:0000256" key="3">
    <source>
        <dbReference type="ARBA" id="ARBA00023157"/>
    </source>
</evidence>
<keyword evidence="4 6" id="KW-0326">Glycosidase</keyword>
<keyword evidence="2 6" id="KW-0378">Hydrolase</keyword>
<evidence type="ECO:0000256" key="2">
    <source>
        <dbReference type="ARBA" id="ARBA00022801"/>
    </source>
</evidence>
<dbReference type="GO" id="GO:0010411">
    <property type="term" value="P:xyloglucan metabolic process"/>
    <property type="evidence" value="ECO:0007669"/>
    <property type="project" value="InterPro"/>
</dbReference>
<feature type="active site" description="Nucleophile" evidence="5">
    <location>
        <position position="108"/>
    </location>
</feature>
<dbReference type="InterPro" id="IPR013320">
    <property type="entry name" value="ConA-like_dom_sf"/>
</dbReference>
<feature type="active site" description="Proton donor" evidence="5">
    <location>
        <position position="112"/>
    </location>
</feature>
<dbReference type="PIRSF" id="PIRSF005604">
    <property type="entry name" value="XET"/>
    <property type="match status" value="1"/>
</dbReference>
<dbReference type="Pfam" id="PF06955">
    <property type="entry name" value="XET_C"/>
    <property type="match status" value="1"/>
</dbReference>
<comment type="PTM">
    <text evidence="6">Contains at least one intrachain disulfide bond essential for its enzymatic activity.</text>
</comment>
<dbReference type="PANTHER" id="PTHR31062">
    <property type="entry name" value="XYLOGLUCAN ENDOTRANSGLUCOSYLASE/HYDROLASE PROTEIN 8-RELATED"/>
    <property type="match status" value="1"/>
</dbReference>
<keyword evidence="3" id="KW-1015">Disulfide bond</keyword>
<dbReference type="CDD" id="cd02176">
    <property type="entry name" value="GH16_XET"/>
    <property type="match status" value="1"/>
</dbReference>
<dbReference type="EMBL" id="EF083616">
    <property type="protein sequence ID" value="ABK22955.1"/>
    <property type="molecule type" value="mRNA"/>
</dbReference>
<evidence type="ECO:0000256" key="1">
    <source>
        <dbReference type="ARBA" id="ARBA00022679"/>
    </source>
</evidence>
<keyword evidence="6" id="KW-0052">Apoplast</keyword>
<dbReference type="GO" id="GO:0042546">
    <property type="term" value="P:cell wall biogenesis"/>
    <property type="evidence" value="ECO:0007669"/>
    <property type="project" value="InterPro"/>
</dbReference>
<keyword evidence="6" id="KW-0961">Cell wall biogenesis/degradation</keyword>
<keyword evidence="6" id="KW-0134">Cell wall</keyword>
<dbReference type="AlphaFoldDB" id="A9NQP4"/>
<evidence type="ECO:0000256" key="6">
    <source>
        <dbReference type="RuleBase" id="RU361120"/>
    </source>
</evidence>
<dbReference type="PROSITE" id="PS51762">
    <property type="entry name" value="GH16_2"/>
    <property type="match status" value="1"/>
</dbReference>
<evidence type="ECO:0000256" key="5">
    <source>
        <dbReference type="PIRSR" id="PIRSR005604-1"/>
    </source>
</evidence>
<proteinExistence type="evidence at transcript level"/>
<protein>
    <recommendedName>
        <fullName evidence="6">Xyloglucan endotransglucosylase/hydrolase</fullName>
        <ecNumber evidence="6">2.4.1.207</ecNumber>
    </recommendedName>
</protein>
<dbReference type="EC" id="2.4.1.207" evidence="6"/>
<dbReference type="InterPro" id="IPR044791">
    <property type="entry name" value="Beta-glucanase/XTH"/>
</dbReference>
<dbReference type="Gene3D" id="2.60.120.200">
    <property type="match status" value="1"/>
</dbReference>
<evidence type="ECO:0000313" key="8">
    <source>
        <dbReference type="EMBL" id="ABK22955.1"/>
    </source>
</evidence>
<dbReference type="InterPro" id="IPR010713">
    <property type="entry name" value="XET_C"/>
</dbReference>
<dbReference type="GO" id="GO:0071555">
    <property type="term" value="P:cell wall organization"/>
    <property type="evidence" value="ECO:0007669"/>
    <property type="project" value="UniProtKB-KW"/>
</dbReference>
<comment type="function">
    <text evidence="6">Catalyzes xyloglucan endohydrolysis (XEH) and/or endotransglycosylation (XET). Cleaves and religates xyloglucan polymers, an essential constituent of the primary cell wall, and thereby participates in cell wall construction of growing tissues.</text>
</comment>
<keyword evidence="1 6" id="KW-0808">Transferase</keyword>
<dbReference type="GO" id="GO:0048046">
    <property type="term" value="C:apoplast"/>
    <property type="evidence" value="ECO:0007669"/>
    <property type="project" value="UniProtKB-SubCell"/>
</dbReference>
<dbReference type="GO" id="GO:0004553">
    <property type="term" value="F:hydrolase activity, hydrolyzing O-glycosyl compounds"/>
    <property type="evidence" value="ECO:0007669"/>
    <property type="project" value="InterPro"/>
</dbReference>
<name>A9NQP4_PICSI</name>
<dbReference type="GO" id="GO:0016762">
    <property type="term" value="F:xyloglucan:xyloglucosyl transferase activity"/>
    <property type="evidence" value="ECO:0007669"/>
    <property type="project" value="UniProtKB-EC"/>
</dbReference>
<dbReference type="InterPro" id="IPR016455">
    <property type="entry name" value="XTH"/>
</dbReference>
<organism evidence="8">
    <name type="scientific">Picea sitchensis</name>
    <name type="common">Sitka spruce</name>
    <name type="synonym">Pinus sitchensis</name>
    <dbReference type="NCBI Taxonomy" id="3332"/>
    <lineage>
        <taxon>Eukaryota</taxon>
        <taxon>Viridiplantae</taxon>
        <taxon>Streptophyta</taxon>
        <taxon>Embryophyta</taxon>
        <taxon>Tracheophyta</taxon>
        <taxon>Spermatophyta</taxon>
        <taxon>Pinopsida</taxon>
        <taxon>Pinidae</taxon>
        <taxon>Conifers I</taxon>
        <taxon>Pinales</taxon>
        <taxon>Pinaceae</taxon>
        <taxon>Picea</taxon>
    </lineage>
</organism>
<dbReference type="CAZy" id="GH16">
    <property type="family name" value="Glycoside Hydrolase Family 16"/>
</dbReference>
<comment type="similarity">
    <text evidence="6">Belongs to the glycosyl hydrolase 16 family.</text>
</comment>
<feature type="domain" description="GH16" evidence="7">
    <location>
        <begin position="8"/>
        <end position="223"/>
    </location>
</feature>
<dbReference type="FunFam" id="2.60.120.200:FF:000025">
    <property type="entry name" value="Xyloglucan endotransglucosylase/hydrolase"/>
    <property type="match status" value="1"/>
</dbReference>
<keyword evidence="6" id="KW-0964">Secreted</keyword>
<evidence type="ECO:0000259" key="7">
    <source>
        <dbReference type="PROSITE" id="PS51762"/>
    </source>
</evidence>
<dbReference type="SUPFAM" id="SSF49899">
    <property type="entry name" value="Concanavalin A-like lectins/glucanases"/>
    <property type="match status" value="1"/>
</dbReference>
<accession>A9NQP4</accession>
<reference evidence="8" key="1">
    <citation type="journal article" date="2008" name="BMC Genomics">
        <title>A conifer genomics resource of 200,000 spruce (Picea spp.) ESTs and 6,464 high-quality, sequence-finished full-length cDNAs for Sitka spruce (Picea sitchensis).</title>
        <authorList>
            <person name="Ralph S.G."/>
            <person name="Chun H.J."/>
            <person name="Kolosova N."/>
            <person name="Cooper D."/>
            <person name="Oddy C."/>
            <person name="Ritland C.E."/>
            <person name="Kirkpatrick R."/>
            <person name="Moore R."/>
            <person name="Barber S."/>
            <person name="Holt R.A."/>
            <person name="Jones S.J."/>
            <person name="Marra M.A."/>
            <person name="Douglas C.J."/>
            <person name="Ritland K."/>
            <person name="Bohlmann J."/>
        </authorList>
    </citation>
    <scope>NUCLEOTIDE SEQUENCE</scope>
    <source>
        <tissue evidence="8">Bark</tissue>
    </source>
</reference>
<dbReference type="InterPro" id="IPR000757">
    <property type="entry name" value="Beta-glucanase-like"/>
</dbReference>
<dbReference type="Pfam" id="PF00722">
    <property type="entry name" value="Glyco_hydro_16"/>
    <property type="match status" value="1"/>
</dbReference>